<dbReference type="Proteomes" id="UP001177670">
    <property type="component" value="Unassembled WGS sequence"/>
</dbReference>
<feature type="compositionally biased region" description="Basic residues" evidence="1">
    <location>
        <begin position="141"/>
        <end position="158"/>
    </location>
</feature>
<evidence type="ECO:0000256" key="1">
    <source>
        <dbReference type="SAM" id="MobiDB-lite"/>
    </source>
</evidence>
<proteinExistence type="predicted"/>
<comment type="caution">
    <text evidence="2">The sequence shown here is derived from an EMBL/GenBank/DDBJ whole genome shotgun (WGS) entry which is preliminary data.</text>
</comment>
<keyword evidence="3" id="KW-1185">Reference proteome</keyword>
<organism evidence="2 3">
    <name type="scientific">Melipona bicolor</name>
    <dbReference type="NCBI Taxonomy" id="60889"/>
    <lineage>
        <taxon>Eukaryota</taxon>
        <taxon>Metazoa</taxon>
        <taxon>Ecdysozoa</taxon>
        <taxon>Arthropoda</taxon>
        <taxon>Hexapoda</taxon>
        <taxon>Insecta</taxon>
        <taxon>Pterygota</taxon>
        <taxon>Neoptera</taxon>
        <taxon>Endopterygota</taxon>
        <taxon>Hymenoptera</taxon>
        <taxon>Apocrita</taxon>
        <taxon>Aculeata</taxon>
        <taxon>Apoidea</taxon>
        <taxon>Anthophila</taxon>
        <taxon>Apidae</taxon>
        <taxon>Melipona</taxon>
    </lineage>
</organism>
<protein>
    <submittedName>
        <fullName evidence="2">Uncharacterized protein</fullName>
    </submittedName>
</protein>
<sequence length="158" mass="17824">MIVPLLISAVCVESNSKKLSFVPSEENKALAQSHRQSSTFLKEKSVHDGDSDLVEKRHSNKNNDQDSRLRGGSMNSLENRLPRTDGGGLAHKMAKDALKSPKMQETIRKLSRVGPKGTFRANVKVPGISRTGAKAAEERRHQKRMRHNGRRKKKRKRY</sequence>
<evidence type="ECO:0000313" key="2">
    <source>
        <dbReference type="EMBL" id="KAK1133135.1"/>
    </source>
</evidence>
<dbReference type="AlphaFoldDB" id="A0AA40G8X8"/>
<evidence type="ECO:0000313" key="3">
    <source>
        <dbReference type="Proteomes" id="UP001177670"/>
    </source>
</evidence>
<dbReference type="EMBL" id="JAHYIQ010000004">
    <property type="protein sequence ID" value="KAK1133135.1"/>
    <property type="molecule type" value="Genomic_DNA"/>
</dbReference>
<accession>A0AA40G8X8</accession>
<name>A0AA40G8X8_9HYME</name>
<feature type="region of interest" description="Disordered" evidence="1">
    <location>
        <begin position="33"/>
        <end position="158"/>
    </location>
</feature>
<reference evidence="2" key="1">
    <citation type="submission" date="2021-10" db="EMBL/GenBank/DDBJ databases">
        <title>Melipona bicolor Genome sequencing and assembly.</title>
        <authorList>
            <person name="Araujo N.S."/>
            <person name="Arias M.C."/>
        </authorList>
    </citation>
    <scope>NUCLEOTIDE SEQUENCE</scope>
    <source>
        <strain evidence="2">USP_2M_L1-L4_2017</strain>
        <tissue evidence="2">Whole body</tissue>
    </source>
</reference>
<gene>
    <name evidence="2" type="ORF">K0M31_014490</name>
</gene>
<feature type="compositionally biased region" description="Basic and acidic residues" evidence="1">
    <location>
        <begin position="41"/>
        <end position="69"/>
    </location>
</feature>